<dbReference type="NCBIfam" id="TIGR03026">
    <property type="entry name" value="NDP-sugDHase"/>
    <property type="match status" value="1"/>
</dbReference>
<dbReference type="PIRSF" id="PIRSF500136">
    <property type="entry name" value="UDP_ManNAc_DH"/>
    <property type="match status" value="1"/>
</dbReference>
<evidence type="ECO:0000256" key="2">
    <source>
        <dbReference type="ARBA" id="ARBA00023002"/>
    </source>
</evidence>
<dbReference type="PANTHER" id="PTHR43491:SF2">
    <property type="entry name" value="UDP-N-ACETYL-D-MANNOSAMINE DEHYDROGENASE"/>
    <property type="match status" value="1"/>
</dbReference>
<dbReference type="GO" id="GO:0016616">
    <property type="term" value="F:oxidoreductase activity, acting on the CH-OH group of donors, NAD or NADP as acceptor"/>
    <property type="evidence" value="ECO:0007669"/>
    <property type="project" value="InterPro"/>
</dbReference>
<dbReference type="Gene3D" id="3.40.50.720">
    <property type="entry name" value="NAD(P)-binding Rossmann-like Domain"/>
    <property type="match status" value="2"/>
</dbReference>
<reference evidence="6 7" key="1">
    <citation type="submission" date="2016-10" db="EMBL/GenBank/DDBJ databases">
        <authorList>
            <person name="de Groot N.N."/>
        </authorList>
    </citation>
    <scope>NUCLEOTIDE SEQUENCE [LARGE SCALE GENOMIC DNA]</scope>
    <source>
        <strain evidence="6 7">DSM 17925</strain>
    </source>
</reference>
<dbReference type="InterPro" id="IPR014026">
    <property type="entry name" value="UDP-Glc/GDP-Man_DH_dimer"/>
</dbReference>
<protein>
    <submittedName>
        <fullName evidence="6">UDP-N-acetyl-D-galactosamine dehydrogenase</fullName>
    </submittedName>
</protein>
<keyword evidence="2" id="KW-0560">Oxidoreductase</keyword>
<dbReference type="InterPro" id="IPR028359">
    <property type="entry name" value="UDP_ManNAc/GlcNAc_DH"/>
</dbReference>
<dbReference type="InterPro" id="IPR036291">
    <property type="entry name" value="NAD(P)-bd_dom_sf"/>
</dbReference>
<evidence type="ECO:0000259" key="5">
    <source>
        <dbReference type="SMART" id="SM00984"/>
    </source>
</evidence>
<dbReference type="AlphaFoldDB" id="A0A1I0RQL0"/>
<dbReference type="PANTHER" id="PTHR43491">
    <property type="entry name" value="UDP-N-ACETYL-D-MANNOSAMINE DEHYDROGENASE"/>
    <property type="match status" value="1"/>
</dbReference>
<dbReference type="STRING" id="364200.SAMN04488515_3090"/>
<dbReference type="PIRSF" id="PIRSF000124">
    <property type="entry name" value="UDPglc_GDPman_dh"/>
    <property type="match status" value="1"/>
</dbReference>
<name>A0A1I0RQL0_9RHOB</name>
<dbReference type="EMBL" id="FOIZ01000002">
    <property type="protein sequence ID" value="SEW43518.1"/>
    <property type="molecule type" value="Genomic_DNA"/>
</dbReference>
<dbReference type="GO" id="GO:0000271">
    <property type="term" value="P:polysaccharide biosynthetic process"/>
    <property type="evidence" value="ECO:0007669"/>
    <property type="project" value="InterPro"/>
</dbReference>
<dbReference type="InterPro" id="IPR036220">
    <property type="entry name" value="UDP-Glc/GDP-Man_DH_C_sf"/>
</dbReference>
<feature type="domain" description="UDP-glucose/GDP-mannose dehydrogenase C-terminal" evidence="5">
    <location>
        <begin position="340"/>
        <end position="437"/>
    </location>
</feature>
<dbReference type="SUPFAM" id="SSF52413">
    <property type="entry name" value="UDP-glucose/GDP-mannose dehydrogenase C-terminal domain"/>
    <property type="match status" value="1"/>
</dbReference>
<organism evidence="6 7">
    <name type="scientific">Cognatiyoonia koreensis</name>
    <dbReference type="NCBI Taxonomy" id="364200"/>
    <lineage>
        <taxon>Bacteria</taxon>
        <taxon>Pseudomonadati</taxon>
        <taxon>Pseudomonadota</taxon>
        <taxon>Alphaproteobacteria</taxon>
        <taxon>Rhodobacterales</taxon>
        <taxon>Paracoccaceae</taxon>
        <taxon>Cognatiyoonia</taxon>
    </lineage>
</organism>
<dbReference type="Pfam" id="PF03721">
    <property type="entry name" value="UDPG_MGDP_dh_N"/>
    <property type="match status" value="1"/>
</dbReference>
<dbReference type="SMART" id="SM00984">
    <property type="entry name" value="UDPG_MGDP_dh_C"/>
    <property type="match status" value="1"/>
</dbReference>
<evidence type="ECO:0000256" key="4">
    <source>
        <dbReference type="PIRNR" id="PIRNR000124"/>
    </source>
</evidence>
<dbReference type="Pfam" id="PF03720">
    <property type="entry name" value="UDPG_MGDP_dh_C"/>
    <property type="match status" value="1"/>
</dbReference>
<dbReference type="InterPro" id="IPR017476">
    <property type="entry name" value="UDP-Glc/GDP-Man"/>
</dbReference>
<keyword evidence="7" id="KW-1185">Reference proteome</keyword>
<keyword evidence="3" id="KW-0520">NAD</keyword>
<evidence type="ECO:0000256" key="1">
    <source>
        <dbReference type="ARBA" id="ARBA00006601"/>
    </source>
</evidence>
<gene>
    <name evidence="6" type="ORF">SAMN04488515_3090</name>
</gene>
<proteinExistence type="inferred from homology"/>
<dbReference type="Proteomes" id="UP000199167">
    <property type="component" value="Unassembled WGS sequence"/>
</dbReference>
<evidence type="ECO:0000313" key="6">
    <source>
        <dbReference type="EMBL" id="SEW43518.1"/>
    </source>
</evidence>
<dbReference type="InterPro" id="IPR014027">
    <property type="entry name" value="UDP-Glc/GDP-Man_DH_C"/>
</dbReference>
<sequence>MTLLLDGLAHDQKETVLRYLPTREKDQSESIAVVGLGYVGLPLATSLAQKFKSVVGYDVSEKRVSALCRGRDHTKEVAHDTLMTCGLDLTTDDAALADATFYIVTVPTPITKTHQPDLAPLQAACRMIGQWLSPGDIVVFESTVYPGLTEDFCGPILEEYSDMKAGRDFFLGYSPERINPGDPNNTVDKITKIVSGDTPASLARIKAVYHKIIDAGLHVCPSIKVAEGAKVLENTQRDVNIALMNEMSLICDKLGISTFDVIDAAATKWNFVPFTPGLVGGHCIGVDPYYLASAAEQVGLHPQVILAGRRLNDAMAEHVTQAAVRLLIQTKGAGRDARIGVFGMTFKENVPDARNSKAVEVVQRLRAFGFDPMVHDPVCSKRDAAAVDIALCNKAEMRRLDVLILTTPHDAYAKESNFLDRLKPGGALIDVRGVFAKEAATRGLRYWSL</sequence>
<dbReference type="Pfam" id="PF00984">
    <property type="entry name" value="UDPG_MGDP_dh"/>
    <property type="match status" value="1"/>
</dbReference>
<comment type="similarity">
    <text evidence="1 4">Belongs to the UDP-glucose/GDP-mannose dehydrogenase family.</text>
</comment>
<dbReference type="GO" id="GO:0016628">
    <property type="term" value="F:oxidoreductase activity, acting on the CH-CH group of donors, NAD or NADP as acceptor"/>
    <property type="evidence" value="ECO:0007669"/>
    <property type="project" value="InterPro"/>
</dbReference>
<dbReference type="InterPro" id="IPR008927">
    <property type="entry name" value="6-PGluconate_DH-like_C_sf"/>
</dbReference>
<evidence type="ECO:0000256" key="3">
    <source>
        <dbReference type="ARBA" id="ARBA00023027"/>
    </source>
</evidence>
<evidence type="ECO:0000313" key="7">
    <source>
        <dbReference type="Proteomes" id="UP000199167"/>
    </source>
</evidence>
<dbReference type="InterPro" id="IPR001732">
    <property type="entry name" value="UDP-Glc/GDP-Man_DH_N"/>
</dbReference>
<dbReference type="OrthoDB" id="9803238at2"/>
<accession>A0A1I0RQL0</accession>
<dbReference type="SUPFAM" id="SSF48179">
    <property type="entry name" value="6-phosphogluconate dehydrogenase C-terminal domain-like"/>
    <property type="match status" value="1"/>
</dbReference>
<dbReference type="RefSeq" id="WP_089996677.1">
    <property type="nucleotide sequence ID" value="NZ_FOIZ01000002.1"/>
</dbReference>
<dbReference type="SUPFAM" id="SSF51735">
    <property type="entry name" value="NAD(P)-binding Rossmann-fold domains"/>
    <property type="match status" value="1"/>
</dbReference>
<dbReference type="GO" id="GO:0051287">
    <property type="term" value="F:NAD binding"/>
    <property type="evidence" value="ECO:0007669"/>
    <property type="project" value="InterPro"/>
</dbReference>